<evidence type="ECO:0000256" key="1">
    <source>
        <dbReference type="ARBA" id="ARBA00023186"/>
    </source>
</evidence>
<dbReference type="InterPro" id="IPR036869">
    <property type="entry name" value="J_dom_sf"/>
</dbReference>
<feature type="compositionally biased region" description="Low complexity" evidence="2">
    <location>
        <begin position="71"/>
        <end position="94"/>
    </location>
</feature>
<protein>
    <recommendedName>
        <fullName evidence="3">J domain-containing protein</fullName>
    </recommendedName>
</protein>
<dbReference type="Proteomes" id="UP001499841">
    <property type="component" value="Unassembled WGS sequence"/>
</dbReference>
<dbReference type="CDD" id="cd06257">
    <property type="entry name" value="DnaJ"/>
    <property type="match status" value="1"/>
</dbReference>
<feature type="region of interest" description="Disordered" evidence="2">
    <location>
        <begin position="63"/>
        <end position="164"/>
    </location>
</feature>
<evidence type="ECO:0000313" key="5">
    <source>
        <dbReference type="Proteomes" id="UP001499841"/>
    </source>
</evidence>
<gene>
    <name evidence="4" type="ORF">GCM10022262_23580</name>
</gene>
<organism evidence="4 5">
    <name type="scientific">Georgenia daeguensis</name>
    <dbReference type="NCBI Taxonomy" id="908355"/>
    <lineage>
        <taxon>Bacteria</taxon>
        <taxon>Bacillati</taxon>
        <taxon>Actinomycetota</taxon>
        <taxon>Actinomycetes</taxon>
        <taxon>Micrococcales</taxon>
        <taxon>Bogoriellaceae</taxon>
        <taxon>Georgenia</taxon>
    </lineage>
</organism>
<dbReference type="InterPro" id="IPR001623">
    <property type="entry name" value="DnaJ_domain"/>
</dbReference>
<evidence type="ECO:0000256" key="2">
    <source>
        <dbReference type="SAM" id="MobiDB-lite"/>
    </source>
</evidence>
<feature type="compositionally biased region" description="Low complexity" evidence="2">
    <location>
        <begin position="116"/>
        <end position="128"/>
    </location>
</feature>
<evidence type="ECO:0000259" key="3">
    <source>
        <dbReference type="PROSITE" id="PS50076"/>
    </source>
</evidence>
<feature type="compositionally biased region" description="Basic and acidic residues" evidence="2">
    <location>
        <begin position="99"/>
        <end position="111"/>
    </location>
</feature>
<evidence type="ECO:0000313" key="4">
    <source>
        <dbReference type="EMBL" id="GAA4287998.1"/>
    </source>
</evidence>
<name>A0ABP8EW58_9MICO</name>
<reference evidence="5" key="1">
    <citation type="journal article" date="2019" name="Int. J. Syst. Evol. Microbiol.">
        <title>The Global Catalogue of Microorganisms (GCM) 10K type strain sequencing project: providing services to taxonomists for standard genome sequencing and annotation.</title>
        <authorList>
            <consortium name="The Broad Institute Genomics Platform"/>
            <consortium name="The Broad Institute Genome Sequencing Center for Infectious Disease"/>
            <person name="Wu L."/>
            <person name="Ma J."/>
        </authorList>
    </citation>
    <scope>NUCLEOTIDE SEQUENCE [LARGE SCALE GENOMIC DNA]</scope>
    <source>
        <strain evidence="5">JCM 17459</strain>
    </source>
</reference>
<dbReference type="InterPro" id="IPR051948">
    <property type="entry name" value="Hsp70_co-chaperone_J-domain"/>
</dbReference>
<dbReference type="SUPFAM" id="SSF46565">
    <property type="entry name" value="Chaperone J-domain"/>
    <property type="match status" value="1"/>
</dbReference>
<comment type="caution">
    <text evidence="4">The sequence shown here is derived from an EMBL/GenBank/DDBJ whole genome shotgun (WGS) entry which is preliminary data.</text>
</comment>
<dbReference type="PRINTS" id="PR00625">
    <property type="entry name" value="JDOMAIN"/>
</dbReference>
<proteinExistence type="predicted"/>
<keyword evidence="1" id="KW-0143">Chaperone</keyword>
<sequence>MARQPDYYLILGVAPDASPQEIARAYRSLVRQRHPDSHPGGDQQTGLADIYDAWAVLRDPARRADYDGANGSDRTSSRRTPSPQPPQGRTVPVRVRVRVRQDDPAAPREDAPTPWSTGTPGRRPTSPTIGVGPTVMLGARGSHRPLSAHGPLSPLAPPDAGPDLTELLRELRRRLL</sequence>
<dbReference type="Gene3D" id="1.10.287.110">
    <property type="entry name" value="DnaJ domain"/>
    <property type="match status" value="1"/>
</dbReference>
<dbReference type="PROSITE" id="PS50076">
    <property type="entry name" value="DNAJ_2"/>
    <property type="match status" value="1"/>
</dbReference>
<keyword evidence="5" id="KW-1185">Reference proteome</keyword>
<dbReference type="RefSeq" id="WP_345041357.1">
    <property type="nucleotide sequence ID" value="NZ_BAABBA010000010.1"/>
</dbReference>
<dbReference type="EMBL" id="BAABBA010000010">
    <property type="protein sequence ID" value="GAA4287998.1"/>
    <property type="molecule type" value="Genomic_DNA"/>
</dbReference>
<dbReference type="Pfam" id="PF00226">
    <property type="entry name" value="DnaJ"/>
    <property type="match status" value="1"/>
</dbReference>
<feature type="domain" description="J" evidence="3">
    <location>
        <begin position="6"/>
        <end position="70"/>
    </location>
</feature>
<accession>A0ABP8EW58</accession>
<dbReference type="PANTHER" id="PTHR44360:SF1">
    <property type="entry name" value="DNAJ HOMOLOG SUBFAMILY B MEMBER 9"/>
    <property type="match status" value="1"/>
</dbReference>
<dbReference type="PANTHER" id="PTHR44360">
    <property type="entry name" value="DNAJ HOMOLOG SUBFAMILY B MEMBER 9"/>
    <property type="match status" value="1"/>
</dbReference>
<dbReference type="SMART" id="SM00271">
    <property type="entry name" value="DnaJ"/>
    <property type="match status" value="1"/>
</dbReference>